<feature type="compositionally biased region" description="Low complexity" evidence="1">
    <location>
        <begin position="1"/>
        <end position="16"/>
    </location>
</feature>
<keyword evidence="3" id="KW-1185">Reference proteome</keyword>
<evidence type="ECO:0000313" key="3">
    <source>
        <dbReference type="Proteomes" id="UP001189122"/>
    </source>
</evidence>
<dbReference type="AlphaFoldDB" id="A0A7I8IPH1"/>
<feature type="region of interest" description="Disordered" evidence="1">
    <location>
        <begin position="1"/>
        <end position="27"/>
    </location>
</feature>
<organism evidence="2">
    <name type="scientific">Spirodela intermedia</name>
    <name type="common">Intermediate duckweed</name>
    <dbReference type="NCBI Taxonomy" id="51605"/>
    <lineage>
        <taxon>Eukaryota</taxon>
        <taxon>Viridiplantae</taxon>
        <taxon>Streptophyta</taxon>
        <taxon>Embryophyta</taxon>
        <taxon>Tracheophyta</taxon>
        <taxon>Spermatophyta</taxon>
        <taxon>Magnoliopsida</taxon>
        <taxon>Liliopsida</taxon>
        <taxon>Araceae</taxon>
        <taxon>Lemnoideae</taxon>
        <taxon>Spirodela</taxon>
    </lineage>
</organism>
<dbReference type="EMBL" id="LR743592">
    <property type="protein sequence ID" value="CAA2620021.1"/>
    <property type="molecule type" value="Genomic_DNA"/>
</dbReference>
<gene>
    <name evidence="2" type="ORF">SI7747_05006190</name>
</gene>
<dbReference type="Proteomes" id="UP001189122">
    <property type="component" value="Unassembled WGS sequence"/>
</dbReference>
<sequence>MSVPSRSSSVPGSLPVFISRPPLEGPRSSRSLWTLPVHRSFHIGRVFSNLILHLPRGPWSAAAEEDDEVDVFGAEKYFSGAVDVAEHGSMGKTRWNSSPGKEVARKNVDAQIPWSPPPPPPPPPPGRRRFLPVLCCCSWLGESCVEIGGRAPERAEPDGGDGFNTKRMHSFLSSASKQGHAEAPTGGEEFEDGSNAGGVGILAWNER</sequence>
<reference evidence="2 3" key="1">
    <citation type="submission" date="2019-12" db="EMBL/GenBank/DDBJ databases">
        <authorList>
            <person name="Scholz U."/>
            <person name="Mascher M."/>
            <person name="Fiebig A."/>
        </authorList>
    </citation>
    <scope>NUCLEOTIDE SEQUENCE</scope>
</reference>
<feature type="region of interest" description="Disordered" evidence="1">
    <location>
        <begin position="173"/>
        <end position="207"/>
    </location>
</feature>
<accession>A0A7I8IPH1</accession>
<protein>
    <submittedName>
        <fullName evidence="2">Uncharacterized protein</fullName>
    </submittedName>
</protein>
<evidence type="ECO:0000256" key="1">
    <source>
        <dbReference type="SAM" id="MobiDB-lite"/>
    </source>
</evidence>
<dbReference type="EMBL" id="CACRZD030000005">
    <property type="protein sequence ID" value="CAA6659769.1"/>
    <property type="molecule type" value="Genomic_DNA"/>
</dbReference>
<name>A0A7I8IPH1_SPIIN</name>
<evidence type="ECO:0000313" key="2">
    <source>
        <dbReference type="EMBL" id="CAA2620021.1"/>
    </source>
</evidence>
<proteinExistence type="predicted"/>